<organism evidence="2 3">
    <name type="scientific">Schwartzia succinivorans DSM 10502</name>
    <dbReference type="NCBI Taxonomy" id="1123243"/>
    <lineage>
        <taxon>Bacteria</taxon>
        <taxon>Bacillati</taxon>
        <taxon>Bacillota</taxon>
        <taxon>Negativicutes</taxon>
        <taxon>Selenomonadales</taxon>
        <taxon>Selenomonadaceae</taxon>
        <taxon>Schwartzia</taxon>
    </lineage>
</organism>
<proteinExistence type="predicted"/>
<name>A0A1M4V6J7_9FIRM</name>
<dbReference type="Proteomes" id="UP000184404">
    <property type="component" value="Unassembled WGS sequence"/>
</dbReference>
<dbReference type="AlphaFoldDB" id="A0A1M4V6J7"/>
<evidence type="ECO:0000313" key="2">
    <source>
        <dbReference type="EMBL" id="SHE64585.1"/>
    </source>
</evidence>
<reference evidence="2 3" key="1">
    <citation type="submission" date="2016-11" db="EMBL/GenBank/DDBJ databases">
        <authorList>
            <person name="Jaros S."/>
            <person name="Januszkiewicz K."/>
            <person name="Wedrychowicz H."/>
        </authorList>
    </citation>
    <scope>NUCLEOTIDE SEQUENCE [LARGE SCALE GENOMIC DNA]</scope>
    <source>
        <strain evidence="2 3">DSM 10502</strain>
    </source>
</reference>
<dbReference type="RefSeq" id="WP_072934979.1">
    <property type="nucleotide sequence ID" value="NZ_FQUG01000003.1"/>
</dbReference>
<evidence type="ECO:0000256" key="1">
    <source>
        <dbReference type="SAM" id="MobiDB-lite"/>
    </source>
</evidence>
<dbReference type="STRING" id="1123243.SAMN02745190_00899"/>
<feature type="region of interest" description="Disordered" evidence="1">
    <location>
        <begin position="56"/>
        <end position="78"/>
    </location>
</feature>
<feature type="compositionally biased region" description="Basic and acidic residues" evidence="1">
    <location>
        <begin position="60"/>
        <end position="78"/>
    </location>
</feature>
<evidence type="ECO:0000313" key="3">
    <source>
        <dbReference type="Proteomes" id="UP000184404"/>
    </source>
</evidence>
<dbReference type="OrthoDB" id="1668285at2"/>
<dbReference type="EMBL" id="FQUG01000003">
    <property type="protein sequence ID" value="SHE64585.1"/>
    <property type="molecule type" value="Genomic_DNA"/>
</dbReference>
<sequence>MDKTETLQAWNYDGTPRTLTWMNRSPISGKWQIPAGVTTTKPPKAKAGYTLTFDGGKWTQTKEETKEEPKPAEPTAEELKAQELAQLDAEYESAKKTLAGYYIDALIHGDTDLMEELKAEMLSLDEEYAAEREGLEG</sequence>
<accession>A0A1M4V6J7</accession>
<gene>
    <name evidence="2" type="ORF">SAMN02745190_00899</name>
</gene>
<keyword evidence="3" id="KW-1185">Reference proteome</keyword>
<protein>
    <submittedName>
        <fullName evidence="2">Uncharacterized protein</fullName>
    </submittedName>
</protein>